<dbReference type="Proteomes" id="UP000567179">
    <property type="component" value="Unassembled WGS sequence"/>
</dbReference>
<accession>A0A8H5BR13</accession>
<keyword evidence="1" id="KW-0227">DNA damage</keyword>
<dbReference type="EMBL" id="JAACJJ010000014">
    <property type="protein sequence ID" value="KAF5327481.1"/>
    <property type="molecule type" value="Genomic_DNA"/>
</dbReference>
<protein>
    <recommendedName>
        <fullName evidence="1">ATP-dependent DNA helicase</fullName>
        <ecNumber evidence="1">5.6.2.3</ecNumber>
    </recommendedName>
</protein>
<dbReference type="GO" id="GO:0043139">
    <property type="term" value="F:5'-3' DNA helicase activity"/>
    <property type="evidence" value="ECO:0007669"/>
    <property type="project" value="UniProtKB-EC"/>
</dbReference>
<dbReference type="GO" id="GO:0005524">
    <property type="term" value="F:ATP binding"/>
    <property type="evidence" value="ECO:0007669"/>
    <property type="project" value="UniProtKB-KW"/>
</dbReference>
<dbReference type="InterPro" id="IPR025476">
    <property type="entry name" value="Helitron_helicase-like"/>
</dbReference>
<keyword evidence="1" id="KW-0234">DNA repair</keyword>
<keyword evidence="1" id="KW-0378">Hydrolase</keyword>
<proteinExistence type="inferred from homology"/>
<comment type="caution">
    <text evidence="5">The sequence shown here is derived from an EMBL/GenBank/DDBJ whole genome shotgun (WGS) entry which is preliminary data.</text>
</comment>
<dbReference type="InterPro" id="IPR010285">
    <property type="entry name" value="DNA_helicase_pif1-like_DEAD"/>
</dbReference>
<feature type="domain" description="DNA helicase Pif1-like DEAD-box helicase" evidence="2">
    <location>
        <begin position="1085"/>
        <end position="1305"/>
    </location>
</feature>
<dbReference type="GO" id="GO:0000723">
    <property type="term" value="P:telomere maintenance"/>
    <property type="evidence" value="ECO:0007669"/>
    <property type="project" value="InterPro"/>
</dbReference>
<keyword evidence="1" id="KW-0547">Nucleotide-binding</keyword>
<gene>
    <name evidence="5" type="ORF">D9619_005136</name>
</gene>
<dbReference type="GO" id="GO:0006310">
    <property type="term" value="P:DNA recombination"/>
    <property type="evidence" value="ECO:0007669"/>
    <property type="project" value="UniProtKB-KW"/>
</dbReference>
<dbReference type="PANTHER" id="PTHR47642">
    <property type="entry name" value="ATP-DEPENDENT DNA HELICASE"/>
    <property type="match status" value="1"/>
</dbReference>
<dbReference type="SUPFAM" id="SSF52540">
    <property type="entry name" value="P-loop containing nucleoside triphosphate hydrolases"/>
    <property type="match status" value="2"/>
</dbReference>
<evidence type="ECO:0000313" key="6">
    <source>
        <dbReference type="Proteomes" id="UP000567179"/>
    </source>
</evidence>
<dbReference type="Pfam" id="PF14214">
    <property type="entry name" value="Helitron_like_N"/>
    <property type="match status" value="1"/>
</dbReference>
<organism evidence="5 6">
    <name type="scientific">Psilocybe cf. subviscida</name>
    <dbReference type="NCBI Taxonomy" id="2480587"/>
    <lineage>
        <taxon>Eukaryota</taxon>
        <taxon>Fungi</taxon>
        <taxon>Dikarya</taxon>
        <taxon>Basidiomycota</taxon>
        <taxon>Agaricomycotina</taxon>
        <taxon>Agaricomycetes</taxon>
        <taxon>Agaricomycetidae</taxon>
        <taxon>Agaricales</taxon>
        <taxon>Agaricineae</taxon>
        <taxon>Strophariaceae</taxon>
        <taxon>Psilocybe</taxon>
    </lineage>
</organism>
<dbReference type="EC" id="5.6.2.3" evidence="1"/>
<dbReference type="OrthoDB" id="432234at2759"/>
<comment type="cofactor">
    <cofactor evidence="1">
        <name>Mg(2+)</name>
        <dbReference type="ChEBI" id="CHEBI:18420"/>
    </cofactor>
</comment>
<dbReference type="GO" id="GO:0016787">
    <property type="term" value="F:hydrolase activity"/>
    <property type="evidence" value="ECO:0007669"/>
    <property type="project" value="UniProtKB-KW"/>
</dbReference>
<feature type="domain" description="Helitron helicase-like" evidence="3">
    <location>
        <begin position="225"/>
        <end position="438"/>
    </location>
</feature>
<keyword evidence="1" id="KW-0067">ATP-binding</keyword>
<comment type="similarity">
    <text evidence="1">Belongs to the helicase family.</text>
</comment>
<dbReference type="Gene3D" id="3.40.50.300">
    <property type="entry name" value="P-loop containing nucleotide triphosphate hydrolases"/>
    <property type="match status" value="1"/>
</dbReference>
<evidence type="ECO:0000313" key="5">
    <source>
        <dbReference type="EMBL" id="KAF5327481.1"/>
    </source>
</evidence>
<keyword evidence="6" id="KW-1185">Reference proteome</keyword>
<dbReference type="Pfam" id="PF05970">
    <property type="entry name" value="PIF1"/>
    <property type="match status" value="1"/>
</dbReference>
<dbReference type="InterPro" id="IPR046700">
    <property type="entry name" value="DUF6570"/>
</dbReference>
<dbReference type="InterPro" id="IPR027417">
    <property type="entry name" value="P-loop_NTPase"/>
</dbReference>
<dbReference type="Pfam" id="PF20209">
    <property type="entry name" value="DUF6570"/>
    <property type="match status" value="1"/>
</dbReference>
<comment type="catalytic activity">
    <reaction evidence="1">
        <text>ATP + H2O = ADP + phosphate + H(+)</text>
        <dbReference type="Rhea" id="RHEA:13065"/>
        <dbReference type="ChEBI" id="CHEBI:15377"/>
        <dbReference type="ChEBI" id="CHEBI:15378"/>
        <dbReference type="ChEBI" id="CHEBI:30616"/>
        <dbReference type="ChEBI" id="CHEBI:43474"/>
        <dbReference type="ChEBI" id="CHEBI:456216"/>
        <dbReference type="EC" id="5.6.2.3"/>
    </reaction>
</comment>
<evidence type="ECO:0000256" key="1">
    <source>
        <dbReference type="RuleBase" id="RU363044"/>
    </source>
</evidence>
<dbReference type="GO" id="GO:0006281">
    <property type="term" value="P:DNA repair"/>
    <property type="evidence" value="ECO:0007669"/>
    <property type="project" value="UniProtKB-KW"/>
</dbReference>
<evidence type="ECO:0000259" key="4">
    <source>
        <dbReference type="Pfam" id="PF20209"/>
    </source>
</evidence>
<reference evidence="5 6" key="1">
    <citation type="journal article" date="2020" name="ISME J.">
        <title>Uncovering the hidden diversity of litter-decomposition mechanisms in mushroom-forming fungi.</title>
        <authorList>
            <person name="Floudas D."/>
            <person name="Bentzer J."/>
            <person name="Ahren D."/>
            <person name="Johansson T."/>
            <person name="Persson P."/>
            <person name="Tunlid A."/>
        </authorList>
    </citation>
    <scope>NUCLEOTIDE SEQUENCE [LARGE SCALE GENOMIC DNA]</scope>
    <source>
        <strain evidence="5 6">CBS 101986</strain>
    </source>
</reference>
<evidence type="ECO:0000259" key="2">
    <source>
        <dbReference type="Pfam" id="PF05970"/>
    </source>
</evidence>
<keyword evidence="1" id="KW-0347">Helicase</keyword>
<name>A0A8H5BR13_9AGAR</name>
<keyword evidence="1" id="KW-0233">DNA recombination</keyword>
<evidence type="ECO:0000259" key="3">
    <source>
        <dbReference type="Pfam" id="PF14214"/>
    </source>
</evidence>
<feature type="domain" description="DUF6570" evidence="4">
    <location>
        <begin position="2"/>
        <end position="83"/>
    </location>
</feature>
<dbReference type="InterPro" id="IPR051055">
    <property type="entry name" value="PIF1_helicase"/>
</dbReference>
<sequence length="1590" mass="177714">MVVPLDTIRMNRVIPPAISSLKDTMCAVFVGTTKPTADAILSSKTSPVLVRKSRVKTMIQFLLDRNPHYKPRQSVFEFSNENLTRLHGGEDEGIPGSVEIGFVQADSEGVIGVSTADYTPRAENAEDQANDELLMENVGYTDGDTSAANYFSMKALALERCRKKQPFIVSGTGNTAVPEFNNPSILTWLFPHLDPWGIAGFNHVGRRIKLTLDEQLSHFLRSNDKLFQRDPEFAFVFFNVVRKMNVSRSMRFSVRPSVHRQLAVDMMTIEPETLSQLGKKFQLNPLYRPTDPKEQKACHVMSSLTMIARNIPGSNGYKVQLRNQIRALIMYQGTPTIFITLNPADVDNPIVRVLTGEHISLEDISRGEDMDSWSRQLFAARNPSACAMFFHLIITNFIKVGLKFGCGPSEPGIFGVCDAYYGTVEAQGKGTLHCHMLLWLRGHLSPQTLRDAMSDSNAYQNRVFQWVESVIKCEFPVENAESSISRQPPERLRHFDLGNPHPGTIPAPSLQPYRPGEQYNWSTFNNYLSQLLYEYNWHVHNETCWKYLRRGEPRNDENCRLRMNGVTRAHTSLDPETGALLLRRHHPRIAAYNDLVTFMLKCNAEVKFIGSGRAARDLVFYITDYVTKPTLPVHIGMTALRHAISKVSDKMAQSLEGFTASVNTSAIITAVNSMMGRQEISQPQVMGYLIGGGDHYTSAKFSMLNWGEILKYVDTVVSMRGTPDGVPDAIAPLGDSPMAIDIQPDSVTASSQTLDYIFRSEHPTFESLCLYDFATNVSKSTVPKSLLEKMRIEDISGSFSSWAHPQRGSHRLMVRLDPHVPVLLGPTIPNPESSADMREKWAKCILVLFKPWRDAMQLKSQNETWLQAYNEYQAQLSCRHYEIIKNINAFSESRDARGTMPLRSAAQPVEDSDAQEMYMSGDPGASGTSHENKMADDIDGEPHTPRDIFLCTNNSHQYNELLDQIAASRIGSAVVGALDVCYESASLNQDEDLQDTSKEVTVDDLKTIISYQTFMKEQRANRGPNLINEIDSRSPVYTSRRPVIEAFIDVVTIENLESRFPKRRVGTGVKEIVNGVIEKMNLSSNPEQLRAFNLVSDHLLFRDNQQLLMYVAGVGGTGKSHVIRSIVDLFTQLGVRNQLKLGAPTGIAAVLIRGQTLHSLAHLNPGAKAKGLDKLTSAWKDVRYLIIDEVSMIGARFLSLFSNRLREARYHDPERCSTPFGGVSVIFMGDFGQLKPPAQVCLYAHSIISNPSFKLGSSVEGIDTMNGVLLWRQVTQVVTLQQNQRQAEDSEYAAYLLRIRLGACSPHPRTLPNSQTRDDWHFLLDRLIENLDPETLKLFKDAPIIVGNKVTRDTLNAKRIKAHAAELGQTVELYHSVDTIKRTTVPIGLRRGLWDIPSSDNNDSFGRLPLFAGMKVMVTENIAFSYGIVNGSEGVIQSIQYNVDGFGIRTAAVAYVHITGCNVHLAGLDPEVVPIFPVSTRIEYSLTLAPGHVVSGFTRKQLPLVPGYVYTDFKSQGRTLLRAIVDLYTARGQGVYVMLSRVKSLSGLAILRWFPPNKVYNRLPAELREELGRIHTLSVATATQSRTEVS</sequence>